<evidence type="ECO:0000313" key="2">
    <source>
        <dbReference type="EMBL" id="SDW63399.1"/>
    </source>
</evidence>
<evidence type="ECO:0000259" key="1">
    <source>
        <dbReference type="SMART" id="SM01324"/>
    </source>
</evidence>
<dbReference type="EMBL" id="FNND01000003">
    <property type="protein sequence ID" value="SDW63399.1"/>
    <property type="molecule type" value="Genomic_DNA"/>
</dbReference>
<keyword evidence="3" id="KW-1185">Reference proteome</keyword>
<protein>
    <submittedName>
        <fullName evidence="2">YARHG domain-containing protein</fullName>
    </submittedName>
</protein>
<proteinExistence type="predicted"/>
<dbReference type="OrthoDB" id="8750305at2"/>
<dbReference type="Proteomes" id="UP000182771">
    <property type="component" value="Unassembled WGS sequence"/>
</dbReference>
<dbReference type="Gene3D" id="1.20.58.1690">
    <property type="match status" value="1"/>
</dbReference>
<sequence length="362" mass="41997">MKWFLLLLSTALYANDGAFFGSGNHLVPIMETDISVQKEILYLKKIQNKYIEVSVYYEFFNPKEDKEITVGFEAESPSGDVDGAPKNGHHPYMFDFTVNLNNAFLSYQIAYVTDSLYAKGGKIQSIDLNTFNGNKDGNYIDFRYVYHFKAKFKKGVNILKHTYKYNISGGIAYNYHFDYILTAANRWANKRIDDFTLIIDMGAFQTASIERTFFKSGREWLLSGVGKITETAHKGPGDGTDLNTTNFYVQQGLLLFQKKNFTPKGELHICDWALWVHQDAGFPIDYPFTIDLPNFKYETDPKTEEEKRRLRNLPFARRGYIFKDKTLQAFYNKQDWYQPNPSYIPEVEHLSQKEKELINSLK</sequence>
<dbReference type="GeneID" id="85016998"/>
<feature type="domain" description="YARHG" evidence="1">
    <location>
        <begin position="284"/>
        <end position="362"/>
    </location>
</feature>
<dbReference type="InterPro" id="IPR025582">
    <property type="entry name" value="YARHG_dom"/>
</dbReference>
<dbReference type="Pfam" id="PF13308">
    <property type="entry name" value="YARHG"/>
    <property type="match status" value="1"/>
</dbReference>
<dbReference type="SMART" id="SM01324">
    <property type="entry name" value="YARHG"/>
    <property type="match status" value="1"/>
</dbReference>
<gene>
    <name evidence="2" type="ORF">SAMN05444420_10367</name>
</gene>
<name>A0A1H2V665_9FLAO</name>
<reference evidence="2 3" key="1">
    <citation type="submission" date="2016-10" db="EMBL/GenBank/DDBJ databases">
        <authorList>
            <person name="Varghese N."/>
            <person name="Submissions S."/>
        </authorList>
    </citation>
    <scope>NUCLEOTIDE SEQUENCE [LARGE SCALE GENOMIC DNA]</scope>
    <source>
        <strain evidence="2 3">DSM 11449</strain>
    </source>
</reference>
<dbReference type="RefSeq" id="WP_016420438.1">
    <property type="nucleotide sequence ID" value="NZ_FNND01000003.1"/>
</dbReference>
<dbReference type="InterPro" id="IPR038434">
    <property type="entry name" value="YARHG_sf"/>
</dbReference>
<organism evidence="2 3">
    <name type="scientific">Capnocytophaga granulosa</name>
    <dbReference type="NCBI Taxonomy" id="45242"/>
    <lineage>
        <taxon>Bacteria</taxon>
        <taxon>Pseudomonadati</taxon>
        <taxon>Bacteroidota</taxon>
        <taxon>Flavobacteriia</taxon>
        <taxon>Flavobacteriales</taxon>
        <taxon>Flavobacteriaceae</taxon>
        <taxon>Capnocytophaga</taxon>
    </lineage>
</organism>
<dbReference type="AlphaFoldDB" id="A0A1H2V665"/>
<accession>A0A1H2V665</accession>
<comment type="caution">
    <text evidence="2">The sequence shown here is derived from an EMBL/GenBank/DDBJ whole genome shotgun (WGS) entry which is preliminary data.</text>
</comment>
<dbReference type="Gene3D" id="2.60.40.3680">
    <property type="match status" value="1"/>
</dbReference>
<evidence type="ECO:0000313" key="3">
    <source>
        <dbReference type="Proteomes" id="UP000182771"/>
    </source>
</evidence>